<reference evidence="1" key="1">
    <citation type="submission" date="2020-05" db="EMBL/GenBank/DDBJ databases">
        <authorList>
            <person name="Chiriac C."/>
            <person name="Salcher M."/>
            <person name="Ghai R."/>
            <person name="Kavagutti S V."/>
        </authorList>
    </citation>
    <scope>NUCLEOTIDE SEQUENCE</scope>
</reference>
<organism evidence="1">
    <name type="scientific">freshwater metagenome</name>
    <dbReference type="NCBI Taxonomy" id="449393"/>
    <lineage>
        <taxon>unclassified sequences</taxon>
        <taxon>metagenomes</taxon>
        <taxon>ecological metagenomes</taxon>
    </lineage>
</organism>
<gene>
    <name evidence="1" type="ORF">UFOPK4150_02349</name>
</gene>
<protein>
    <submittedName>
        <fullName evidence="1">Unannotated protein</fullName>
    </submittedName>
</protein>
<evidence type="ECO:0000313" key="1">
    <source>
        <dbReference type="EMBL" id="CAB5040521.1"/>
    </source>
</evidence>
<sequence>MNDEVRITAEFAAIMLGCELVDGPVDPDTPLGRFLDSDQDGAAVLRAWAESGVTPETLRNLDLGR</sequence>
<accession>A0A6J7SHF5</accession>
<dbReference type="EMBL" id="CAFBPU010000080">
    <property type="protein sequence ID" value="CAB5040521.1"/>
    <property type="molecule type" value="Genomic_DNA"/>
</dbReference>
<dbReference type="AlphaFoldDB" id="A0A6J7SHF5"/>
<name>A0A6J7SHF5_9ZZZZ</name>
<proteinExistence type="predicted"/>